<dbReference type="EMBL" id="JABEXW010000249">
    <property type="protein sequence ID" value="KAF4967206.1"/>
    <property type="molecule type" value="Genomic_DNA"/>
</dbReference>
<dbReference type="GO" id="GO:0010333">
    <property type="term" value="F:terpene synthase activity"/>
    <property type="evidence" value="ECO:0007669"/>
    <property type="project" value="InterPro"/>
</dbReference>
<keyword evidence="3 4" id="KW-0460">Magnesium</keyword>
<dbReference type="SFLD" id="SFLDS00005">
    <property type="entry name" value="Isoprenoid_Synthase_Type_I"/>
    <property type="match status" value="1"/>
</dbReference>
<dbReference type="Proteomes" id="UP000622797">
    <property type="component" value="Unassembled WGS sequence"/>
</dbReference>
<proteinExistence type="inferred from homology"/>
<dbReference type="AlphaFoldDB" id="A0A8H4TZV1"/>
<dbReference type="EC" id="4.2.3.-" evidence="4"/>
<dbReference type="Gene3D" id="1.10.600.10">
    <property type="entry name" value="Farnesyl Diphosphate Synthase"/>
    <property type="match status" value="1"/>
</dbReference>
<reference evidence="5" key="1">
    <citation type="journal article" date="2020" name="BMC Genomics">
        <title>Correction to: Identification and distribution of gene clusters required for synthesis of sphingolipid metabolism inhibitors in diverse species of the filamentous fungus Fusarium.</title>
        <authorList>
            <person name="Kim H.S."/>
            <person name="Lohmar J.M."/>
            <person name="Busman M."/>
            <person name="Brown D.W."/>
            <person name="Naumann T.A."/>
            <person name="Divon H.H."/>
            <person name="Lysoe E."/>
            <person name="Uhlig S."/>
            <person name="Proctor R.H."/>
        </authorList>
    </citation>
    <scope>NUCLEOTIDE SEQUENCE</scope>
    <source>
        <strain evidence="5">NRRL 20472</strain>
    </source>
</reference>
<organism evidence="5 6">
    <name type="scientific">Fusarium sarcochroum</name>
    <dbReference type="NCBI Taxonomy" id="1208366"/>
    <lineage>
        <taxon>Eukaryota</taxon>
        <taxon>Fungi</taxon>
        <taxon>Dikarya</taxon>
        <taxon>Ascomycota</taxon>
        <taxon>Pezizomycotina</taxon>
        <taxon>Sordariomycetes</taxon>
        <taxon>Hypocreomycetidae</taxon>
        <taxon>Hypocreales</taxon>
        <taxon>Nectriaceae</taxon>
        <taxon>Fusarium</taxon>
        <taxon>Fusarium lateritium species complex</taxon>
    </lineage>
</organism>
<comment type="similarity">
    <text evidence="2 4">Belongs to the terpene synthase family.</text>
</comment>
<evidence type="ECO:0000313" key="5">
    <source>
        <dbReference type="EMBL" id="KAF4967206.1"/>
    </source>
</evidence>
<dbReference type="InterPro" id="IPR008949">
    <property type="entry name" value="Isoprenoid_synthase_dom_sf"/>
</dbReference>
<comment type="caution">
    <text evidence="5">The sequence shown here is derived from an EMBL/GenBank/DDBJ whole genome shotgun (WGS) entry which is preliminary data.</text>
</comment>
<dbReference type="GO" id="GO:0008299">
    <property type="term" value="P:isoprenoid biosynthetic process"/>
    <property type="evidence" value="ECO:0007669"/>
    <property type="project" value="UniProtKB-ARBA"/>
</dbReference>
<accession>A0A8H4TZV1</accession>
<protein>
    <recommendedName>
        <fullName evidence="4">Terpene synthase</fullName>
        <ecNumber evidence="4">4.2.3.-</ecNumber>
    </recommendedName>
</protein>
<dbReference type="Pfam" id="PF19086">
    <property type="entry name" value="Terpene_syn_C_2"/>
    <property type="match status" value="1"/>
</dbReference>
<reference evidence="5" key="2">
    <citation type="submission" date="2020-05" db="EMBL/GenBank/DDBJ databases">
        <authorList>
            <person name="Kim H.-S."/>
            <person name="Proctor R.H."/>
            <person name="Brown D.W."/>
        </authorList>
    </citation>
    <scope>NUCLEOTIDE SEQUENCE</scope>
    <source>
        <strain evidence="5">NRRL 20472</strain>
    </source>
</reference>
<dbReference type="SFLD" id="SFLDG01020">
    <property type="entry name" value="Terpene_Cyclase_Like_2"/>
    <property type="match status" value="1"/>
</dbReference>
<keyword evidence="6" id="KW-1185">Reference proteome</keyword>
<dbReference type="InterPro" id="IPR034686">
    <property type="entry name" value="Terpene_cyclase-like_2"/>
</dbReference>
<evidence type="ECO:0000256" key="4">
    <source>
        <dbReference type="RuleBase" id="RU366034"/>
    </source>
</evidence>
<dbReference type="PANTHER" id="PTHR35201:SF4">
    <property type="entry name" value="BETA-PINACENE SYNTHASE-RELATED"/>
    <property type="match status" value="1"/>
</dbReference>
<gene>
    <name evidence="5" type="ORF">FSARC_5213</name>
</gene>
<sequence>MVLLDGGFKSDMMNGNGVYSDAKHEKFEDDAKVEVLTLPDLFCSLMSVPARQNPNYASVKADADEWITSVINADAKWASKNRRVDFTFLASIWAPDCSAFALRTSSDWCSWAFLFDDQFDEGHLSNDLGAAVTEIARTREIMEGTAPRYSADSEHPIRYAFQTLCDRIKQSPEGFFVGRPSSERFQKRWKWAHELYWEGLIAQVRTNVEGRSYTRGPDEYLAMRRGSLGAYPALVLNEWCYGIDLPTEVADHPSVFEIMVIISDQILLVNDILSYEKDLRLGVDHNMVRLLKAKGLSTQQAINEVGVMINNCYRRYYTALSELPCFGEEADRALLGFLDVERNHALGSLLWSYETGRYFKSKENGARDSGANRIAHDPLGWYNSRPSGFPEVFQSSIFKKKPLFGSVLSLYSELCLFFWRLRVLERLNFADPPGQGKVHRAIPQLLCFPGEERKPKTRVPFY</sequence>
<dbReference type="SUPFAM" id="SSF48576">
    <property type="entry name" value="Terpenoid synthases"/>
    <property type="match status" value="1"/>
</dbReference>
<dbReference type="OrthoDB" id="2861623at2759"/>
<keyword evidence="4" id="KW-0479">Metal-binding</keyword>
<comment type="cofactor">
    <cofactor evidence="1 4">
        <name>Mg(2+)</name>
        <dbReference type="ChEBI" id="CHEBI:18420"/>
    </cofactor>
</comment>
<evidence type="ECO:0000256" key="1">
    <source>
        <dbReference type="ARBA" id="ARBA00001946"/>
    </source>
</evidence>
<name>A0A8H4TZV1_9HYPO</name>
<evidence type="ECO:0000256" key="3">
    <source>
        <dbReference type="ARBA" id="ARBA00022842"/>
    </source>
</evidence>
<evidence type="ECO:0000313" key="6">
    <source>
        <dbReference type="Proteomes" id="UP000622797"/>
    </source>
</evidence>
<dbReference type="GO" id="GO:0046872">
    <property type="term" value="F:metal ion binding"/>
    <property type="evidence" value="ECO:0007669"/>
    <property type="project" value="UniProtKB-KW"/>
</dbReference>
<keyword evidence="4" id="KW-0456">Lyase</keyword>
<dbReference type="PANTHER" id="PTHR35201">
    <property type="entry name" value="TERPENE SYNTHASE"/>
    <property type="match status" value="1"/>
</dbReference>
<evidence type="ECO:0000256" key="2">
    <source>
        <dbReference type="ARBA" id="ARBA00006333"/>
    </source>
</evidence>